<accession>F4LUV6</accession>
<reference evidence="10" key="1">
    <citation type="journal article" date="2013" name="Genome Announc.">
        <title>First genome sequence of a syntrophic acetate-oxidizing bacterium, Tepidanaerobacter acetatoxydans strain Re1.</title>
        <authorList>
            <person name="Manzoor S."/>
            <person name="Bongcam-Rudloff E."/>
            <person name="Schnurer A."/>
            <person name="Muller B."/>
        </authorList>
    </citation>
    <scope>NUCLEOTIDE SEQUENCE [LARGE SCALE GENOMIC DNA]</scope>
    <source>
        <strain evidence="10">Re1</strain>
    </source>
</reference>
<dbReference type="CDD" id="cd05656">
    <property type="entry name" value="M42_Frv"/>
    <property type="match status" value="1"/>
</dbReference>
<feature type="binding site" evidence="8">
    <location>
        <position position="215"/>
    </location>
    <ligand>
        <name>Zn(2+)</name>
        <dbReference type="ChEBI" id="CHEBI:29105"/>
        <label>1</label>
    </ligand>
</feature>
<dbReference type="PIRSF" id="PIRSF001123">
    <property type="entry name" value="PepA_GA"/>
    <property type="match status" value="1"/>
</dbReference>
<gene>
    <name evidence="9" type="primary">celM</name>
    <name evidence="9" type="ordered locus">TEPIRE1_1448</name>
</gene>
<keyword evidence="10" id="KW-1185">Reference proteome</keyword>
<feature type="binding site" evidence="8">
    <location>
        <position position="162"/>
    </location>
    <ligand>
        <name>Zn(2+)</name>
        <dbReference type="ChEBI" id="CHEBI:29105"/>
        <label>1</label>
    </ligand>
</feature>
<keyword evidence="5 9" id="KW-0378">Hydrolase</keyword>
<feature type="binding site" evidence="8">
    <location>
        <position position="162"/>
    </location>
    <ligand>
        <name>Zn(2+)</name>
        <dbReference type="ChEBI" id="CHEBI:29105"/>
        <label>2</label>
    </ligand>
</feature>
<feature type="binding site" evidence="8">
    <location>
        <position position="60"/>
    </location>
    <ligand>
        <name>Zn(2+)</name>
        <dbReference type="ChEBI" id="CHEBI:29105"/>
        <label>1</label>
    </ligand>
</feature>
<evidence type="ECO:0000256" key="1">
    <source>
        <dbReference type="ARBA" id="ARBA00006272"/>
    </source>
</evidence>
<organism evidence="9 10">
    <name type="scientific">Tepidanaerobacter acetatoxydans (strain DSM 21804 / JCM 16047 / Re1)</name>
    <dbReference type="NCBI Taxonomy" id="1209989"/>
    <lineage>
        <taxon>Bacteria</taxon>
        <taxon>Bacillati</taxon>
        <taxon>Bacillota</taxon>
        <taxon>Clostridia</taxon>
        <taxon>Thermosediminibacterales</taxon>
        <taxon>Tepidanaerobacteraceae</taxon>
        <taxon>Tepidanaerobacter</taxon>
    </lineage>
</organism>
<dbReference type="RefSeq" id="WP_013778405.1">
    <property type="nucleotide sequence ID" value="NC_015519.1"/>
</dbReference>
<dbReference type="KEGG" id="tep:TepRe1_1336"/>
<dbReference type="Pfam" id="PF05343">
    <property type="entry name" value="Peptidase_M42"/>
    <property type="match status" value="1"/>
</dbReference>
<dbReference type="SUPFAM" id="SSF101821">
    <property type="entry name" value="Aminopeptidase/glucanase lid domain"/>
    <property type="match status" value="1"/>
</dbReference>
<dbReference type="PATRIC" id="fig|1209989.3.peg.1634"/>
<dbReference type="GO" id="GO:0006508">
    <property type="term" value="P:proteolysis"/>
    <property type="evidence" value="ECO:0007669"/>
    <property type="project" value="UniProtKB-KW"/>
</dbReference>
<evidence type="ECO:0000256" key="8">
    <source>
        <dbReference type="PIRSR" id="PIRSR001123-2"/>
    </source>
</evidence>
<dbReference type="eggNOG" id="COG1363">
    <property type="taxonomic scope" value="Bacteria"/>
</dbReference>
<evidence type="ECO:0000256" key="5">
    <source>
        <dbReference type="ARBA" id="ARBA00022801"/>
    </source>
</evidence>
<keyword evidence="3" id="KW-0645">Protease</keyword>
<evidence type="ECO:0000256" key="3">
    <source>
        <dbReference type="ARBA" id="ARBA00022670"/>
    </source>
</evidence>
<dbReference type="EMBL" id="HF563609">
    <property type="protein sequence ID" value="CCP26191.1"/>
    <property type="molecule type" value="Genomic_DNA"/>
</dbReference>
<dbReference type="KEGG" id="tae:TepiRe1_1448"/>
<evidence type="ECO:0000256" key="2">
    <source>
        <dbReference type="ARBA" id="ARBA00022438"/>
    </source>
</evidence>
<dbReference type="InterPro" id="IPR051464">
    <property type="entry name" value="Peptidase_M42_aminopept"/>
</dbReference>
<dbReference type="EC" id="3.4.11.-" evidence="9"/>
<dbReference type="MEROPS" id="M42.010"/>
<evidence type="ECO:0000256" key="6">
    <source>
        <dbReference type="PIRNR" id="PIRNR001123"/>
    </source>
</evidence>
<dbReference type="Gene3D" id="3.40.630.10">
    <property type="entry name" value="Zn peptidases"/>
    <property type="match status" value="1"/>
</dbReference>
<evidence type="ECO:0000256" key="4">
    <source>
        <dbReference type="ARBA" id="ARBA00022723"/>
    </source>
</evidence>
<evidence type="ECO:0000313" key="9">
    <source>
        <dbReference type="EMBL" id="CCP26191.1"/>
    </source>
</evidence>
<feature type="binding site" evidence="8">
    <location>
        <position position="193"/>
    </location>
    <ligand>
        <name>Zn(2+)</name>
        <dbReference type="ChEBI" id="CHEBI:29105"/>
        <label>2</label>
    </ligand>
</feature>
<dbReference type="Proteomes" id="UP000010802">
    <property type="component" value="Chromosome"/>
</dbReference>
<protein>
    <submittedName>
        <fullName evidence="9">Putative aminopeptidase</fullName>
        <ecNumber evidence="9">3.4.11.-</ecNumber>
    </submittedName>
</protein>
<dbReference type="SUPFAM" id="SSF53187">
    <property type="entry name" value="Zn-dependent exopeptidases"/>
    <property type="match status" value="1"/>
</dbReference>
<sequence>MKVLIKELTEVFGPSGSEEKIRRKIIDEIKPYADSITVDRLGNIIASKAGPGERLMLAAHMDEIGIIITNIDEKGFLRFSNIGGISPFTLIGQRVVFANGTLGVIGMEKMDDIKNLKINKMFIDIGVKSKEDAFKRVNIGDTGVYDKECSIIGDHIISNSLDDRVGCAILIEVLKRLKNPNYNLFVVFTVQEEVGLRGAKTSAYGVNPDFAIAVDVTDTGDTPESEKMAVELGKGPAIKVKDSSVICHPEVKKALIDAAERKSTPFQLEVLEKGGTDTGAIHLTRSGVPSGALSIPTRYIHTPTEMVNFNDIVQSVELLIELIEGK</sequence>
<proteinExistence type="inferred from homology"/>
<dbReference type="GO" id="GO:0004177">
    <property type="term" value="F:aminopeptidase activity"/>
    <property type="evidence" value="ECO:0007669"/>
    <property type="project" value="UniProtKB-UniRule"/>
</dbReference>
<feature type="binding site" evidence="8">
    <location>
        <position position="301"/>
    </location>
    <ligand>
        <name>Zn(2+)</name>
        <dbReference type="ChEBI" id="CHEBI:29105"/>
        <label>2</label>
    </ligand>
</feature>
<keyword evidence="4 8" id="KW-0479">Metal-binding</keyword>
<dbReference type="STRING" id="1209989.TepRe1_1336"/>
<dbReference type="PANTHER" id="PTHR32481">
    <property type="entry name" value="AMINOPEPTIDASE"/>
    <property type="match status" value="1"/>
</dbReference>
<dbReference type="HOGENOM" id="CLU_047249_0_2_9"/>
<dbReference type="Gene3D" id="2.40.30.40">
    <property type="entry name" value="Peptidase M42, domain 2"/>
    <property type="match status" value="1"/>
</dbReference>
<dbReference type="AlphaFoldDB" id="F4LUV6"/>
<dbReference type="InterPro" id="IPR008007">
    <property type="entry name" value="Peptidase_M42"/>
</dbReference>
<dbReference type="InterPro" id="IPR023367">
    <property type="entry name" value="Peptidase_M42_dom2"/>
</dbReference>
<evidence type="ECO:0000256" key="7">
    <source>
        <dbReference type="PIRSR" id="PIRSR001123-1"/>
    </source>
</evidence>
<keyword evidence="2 9" id="KW-0031">Aminopeptidase</keyword>
<dbReference type="GO" id="GO:0046872">
    <property type="term" value="F:metal ion binding"/>
    <property type="evidence" value="ECO:0007669"/>
    <property type="project" value="UniProtKB-UniRule"/>
</dbReference>
<evidence type="ECO:0000313" key="10">
    <source>
        <dbReference type="Proteomes" id="UP000010802"/>
    </source>
</evidence>
<name>F4LUV6_TEPAE</name>
<feature type="active site" description="Proton acceptor" evidence="7">
    <location>
        <position position="192"/>
    </location>
</feature>
<comment type="cofactor">
    <cofactor evidence="8">
        <name>a divalent metal cation</name>
        <dbReference type="ChEBI" id="CHEBI:60240"/>
    </cofactor>
    <text evidence="8">Binds 2 divalent metal cations per subunit.</text>
</comment>
<dbReference type="OrthoDB" id="9772053at2"/>
<dbReference type="PANTHER" id="PTHR32481:SF9">
    <property type="entry name" value="ENDOGLUCANASE"/>
    <property type="match status" value="1"/>
</dbReference>
<comment type="similarity">
    <text evidence="1 6">Belongs to the peptidase M42 family.</text>
</comment>
<accession>L0RZ65</accession>